<dbReference type="PANTHER" id="PTHR46696">
    <property type="entry name" value="P450, PUTATIVE (EUROFUNG)-RELATED"/>
    <property type="match status" value="1"/>
</dbReference>
<sequence>MLATDLDPYHPDHLEDPYPFYGRLRELGPATFLEKRGIWLVTRYESASYALRNYRAFSSSLGVGYTRVTEHGYRYPLVDNDPPEHTRARRAVQNQFSPAAMARLRPANRDPDRFADPDRFDITRPDARAHLAFGASIHLCLGAPVARLETVEFLTALAGRVRRFERTGEAVRSANQAVRKFSSLPVRLVPA</sequence>
<keyword evidence="3" id="KW-1185">Reference proteome</keyword>
<comment type="caution">
    <text evidence="2">The sequence shown here is derived from an EMBL/GenBank/DDBJ whole genome shotgun (WGS) entry which is preliminary data.</text>
</comment>
<reference evidence="2 3" key="1">
    <citation type="submission" date="2023-05" db="EMBL/GenBank/DDBJ databases">
        <title>Streptantibioticus silvisoli sp. nov., acidotolerant actinomycetes 1 from pine litter.</title>
        <authorList>
            <person name="Swiecimska M."/>
            <person name="Golinska P."/>
            <person name="Sangal V."/>
            <person name="Wachnowicz B."/>
            <person name="Goodfellow M."/>
        </authorList>
    </citation>
    <scope>NUCLEOTIDE SEQUENCE [LARGE SCALE GENOMIC DNA]</scope>
    <source>
        <strain evidence="2 3">SL54</strain>
    </source>
</reference>
<dbReference type="SUPFAM" id="SSF48264">
    <property type="entry name" value="Cytochrome P450"/>
    <property type="match status" value="2"/>
</dbReference>
<dbReference type="Gene3D" id="1.10.630.10">
    <property type="entry name" value="Cytochrome P450"/>
    <property type="match status" value="2"/>
</dbReference>
<evidence type="ECO:0000313" key="2">
    <source>
        <dbReference type="EMBL" id="MDI5965006.1"/>
    </source>
</evidence>
<name>A0ABT6W2N5_9ACTN</name>
<evidence type="ECO:0000256" key="1">
    <source>
        <dbReference type="ARBA" id="ARBA00010617"/>
    </source>
</evidence>
<protein>
    <recommendedName>
        <fullName evidence="4">Cytochrome P450</fullName>
    </recommendedName>
</protein>
<evidence type="ECO:0008006" key="4">
    <source>
        <dbReference type="Google" id="ProtNLM"/>
    </source>
</evidence>
<gene>
    <name evidence="2" type="ORF">POF43_020150</name>
</gene>
<proteinExistence type="inferred from homology"/>
<dbReference type="EMBL" id="JAAGKO020000029">
    <property type="protein sequence ID" value="MDI5965006.1"/>
    <property type="molecule type" value="Genomic_DNA"/>
</dbReference>
<dbReference type="Pfam" id="PF00067">
    <property type="entry name" value="p450"/>
    <property type="match status" value="1"/>
</dbReference>
<accession>A0ABT6W2N5</accession>
<organism evidence="2 3">
    <name type="scientific">Streptantibioticus silvisoli</name>
    <dbReference type="NCBI Taxonomy" id="2705255"/>
    <lineage>
        <taxon>Bacteria</taxon>
        <taxon>Bacillati</taxon>
        <taxon>Actinomycetota</taxon>
        <taxon>Actinomycetes</taxon>
        <taxon>Kitasatosporales</taxon>
        <taxon>Streptomycetaceae</taxon>
        <taxon>Streptantibioticus</taxon>
    </lineage>
</organism>
<dbReference type="Proteomes" id="UP001156398">
    <property type="component" value="Unassembled WGS sequence"/>
</dbReference>
<dbReference type="PANTHER" id="PTHR46696:SF1">
    <property type="entry name" value="CYTOCHROME P450 YJIB-RELATED"/>
    <property type="match status" value="1"/>
</dbReference>
<dbReference type="RefSeq" id="WP_271323989.1">
    <property type="nucleotide sequence ID" value="NZ_JAAGKO020000029.1"/>
</dbReference>
<dbReference type="InterPro" id="IPR036396">
    <property type="entry name" value="Cyt_P450_sf"/>
</dbReference>
<evidence type="ECO:0000313" key="3">
    <source>
        <dbReference type="Proteomes" id="UP001156398"/>
    </source>
</evidence>
<dbReference type="InterPro" id="IPR001128">
    <property type="entry name" value="Cyt_P450"/>
</dbReference>
<comment type="similarity">
    <text evidence="1">Belongs to the cytochrome P450 family.</text>
</comment>